<name>A0A1M4WC28_9FLAO</name>
<reference evidence="1 2" key="1">
    <citation type="submission" date="2016-11" db="EMBL/GenBank/DDBJ databases">
        <authorList>
            <person name="Jaros S."/>
            <person name="Januszkiewicz K."/>
            <person name="Wedrychowicz H."/>
        </authorList>
    </citation>
    <scope>NUCLEOTIDE SEQUENCE [LARGE SCALE GENOMIC DNA]</scope>
    <source>
        <strain evidence="1 2">DSM 25660</strain>
    </source>
</reference>
<organism evidence="1 2">
    <name type="scientific">Flavobacterium fontis</name>
    <dbReference type="NCBI Taxonomy" id="1124188"/>
    <lineage>
        <taxon>Bacteria</taxon>
        <taxon>Pseudomonadati</taxon>
        <taxon>Bacteroidota</taxon>
        <taxon>Flavobacteriia</taxon>
        <taxon>Flavobacteriales</taxon>
        <taxon>Flavobacteriaceae</taxon>
        <taxon>Flavobacterium</taxon>
    </lineage>
</organism>
<dbReference type="Proteomes" id="UP000184147">
    <property type="component" value="Unassembled WGS sequence"/>
</dbReference>
<keyword evidence="2" id="KW-1185">Reference proteome</keyword>
<dbReference type="AlphaFoldDB" id="A0A1M4WC28"/>
<dbReference type="OrthoDB" id="1368127at2"/>
<dbReference type="EMBL" id="FQVQ01000001">
    <property type="protein sequence ID" value="SHE78725.1"/>
    <property type="molecule type" value="Genomic_DNA"/>
</dbReference>
<evidence type="ECO:0000313" key="1">
    <source>
        <dbReference type="EMBL" id="SHE78725.1"/>
    </source>
</evidence>
<evidence type="ECO:0000313" key="2">
    <source>
        <dbReference type="Proteomes" id="UP000184147"/>
    </source>
</evidence>
<sequence length="123" mass="13945">MSRFEDPIQFVIKKKIGDVDIAYSDLIEISQGGPEVGSLSINGKIVEGRYGGPAICKDEFVYVPAHVKKFLGTGFKLARINANTLEVEYLSKIKDLIFLDKIEGNRIYFFEDMSKTIYSHYEL</sequence>
<dbReference type="STRING" id="1124188.SAMN05444377_101245"/>
<protein>
    <submittedName>
        <fullName evidence="1">Uncharacterized protein</fullName>
    </submittedName>
</protein>
<proteinExistence type="predicted"/>
<dbReference type="RefSeq" id="WP_073361177.1">
    <property type="nucleotide sequence ID" value="NZ_FQVQ01000001.1"/>
</dbReference>
<gene>
    <name evidence="1" type="ORF">SAMN05444377_101245</name>
</gene>
<accession>A0A1M4WC28</accession>